<keyword evidence="2" id="KW-1185">Reference proteome</keyword>
<name>A0AAD6U5T3_9AGAR</name>
<dbReference type="EMBL" id="JARJCN010000033">
    <property type="protein sequence ID" value="KAJ7085643.1"/>
    <property type="molecule type" value="Genomic_DNA"/>
</dbReference>
<gene>
    <name evidence="1" type="ORF">B0H15DRAFT_362418</name>
</gene>
<evidence type="ECO:0000313" key="1">
    <source>
        <dbReference type="EMBL" id="KAJ7085643.1"/>
    </source>
</evidence>
<proteinExistence type="predicted"/>
<accession>A0AAD6U5T3</accession>
<evidence type="ECO:0000313" key="2">
    <source>
        <dbReference type="Proteomes" id="UP001222325"/>
    </source>
</evidence>
<sequence>MSSNPDWHTITIRVPFAPAKHALTGHPGGQRAAGPGREALTFGRGHVLIACDPGPTASRGVLPLRRTFDTLTVRLARLTVNTYLENVDLVVRS</sequence>
<dbReference type="AlphaFoldDB" id="A0AAD6U5T3"/>
<organism evidence="1 2">
    <name type="scientific">Mycena belliarum</name>
    <dbReference type="NCBI Taxonomy" id="1033014"/>
    <lineage>
        <taxon>Eukaryota</taxon>
        <taxon>Fungi</taxon>
        <taxon>Dikarya</taxon>
        <taxon>Basidiomycota</taxon>
        <taxon>Agaricomycotina</taxon>
        <taxon>Agaricomycetes</taxon>
        <taxon>Agaricomycetidae</taxon>
        <taxon>Agaricales</taxon>
        <taxon>Marasmiineae</taxon>
        <taxon>Mycenaceae</taxon>
        <taxon>Mycena</taxon>
    </lineage>
</organism>
<comment type="caution">
    <text evidence="1">The sequence shown here is derived from an EMBL/GenBank/DDBJ whole genome shotgun (WGS) entry which is preliminary data.</text>
</comment>
<reference evidence="1" key="1">
    <citation type="submission" date="2023-03" db="EMBL/GenBank/DDBJ databases">
        <title>Massive genome expansion in bonnet fungi (Mycena s.s.) driven by repeated elements and novel gene families across ecological guilds.</title>
        <authorList>
            <consortium name="Lawrence Berkeley National Laboratory"/>
            <person name="Harder C.B."/>
            <person name="Miyauchi S."/>
            <person name="Viragh M."/>
            <person name="Kuo A."/>
            <person name="Thoen E."/>
            <person name="Andreopoulos B."/>
            <person name="Lu D."/>
            <person name="Skrede I."/>
            <person name="Drula E."/>
            <person name="Henrissat B."/>
            <person name="Morin E."/>
            <person name="Kohler A."/>
            <person name="Barry K."/>
            <person name="LaButti K."/>
            <person name="Morin E."/>
            <person name="Salamov A."/>
            <person name="Lipzen A."/>
            <person name="Mereny Z."/>
            <person name="Hegedus B."/>
            <person name="Baldrian P."/>
            <person name="Stursova M."/>
            <person name="Weitz H."/>
            <person name="Taylor A."/>
            <person name="Grigoriev I.V."/>
            <person name="Nagy L.G."/>
            <person name="Martin F."/>
            <person name="Kauserud H."/>
        </authorList>
    </citation>
    <scope>NUCLEOTIDE SEQUENCE</scope>
    <source>
        <strain evidence="1">CBHHK173m</strain>
    </source>
</reference>
<protein>
    <submittedName>
        <fullName evidence="1">Uncharacterized protein</fullName>
    </submittedName>
</protein>
<dbReference type="Proteomes" id="UP001222325">
    <property type="component" value="Unassembled WGS sequence"/>
</dbReference>